<gene>
    <name evidence="2" type="ORF">BDU57DRAFT_509516</name>
</gene>
<evidence type="ECO:0000313" key="2">
    <source>
        <dbReference type="EMBL" id="KAF1920993.1"/>
    </source>
</evidence>
<organism evidence="2 3">
    <name type="scientific">Ampelomyces quisqualis</name>
    <name type="common">Powdery mildew agent</name>
    <dbReference type="NCBI Taxonomy" id="50730"/>
    <lineage>
        <taxon>Eukaryota</taxon>
        <taxon>Fungi</taxon>
        <taxon>Dikarya</taxon>
        <taxon>Ascomycota</taxon>
        <taxon>Pezizomycotina</taxon>
        <taxon>Dothideomycetes</taxon>
        <taxon>Pleosporomycetidae</taxon>
        <taxon>Pleosporales</taxon>
        <taxon>Pleosporineae</taxon>
        <taxon>Phaeosphaeriaceae</taxon>
        <taxon>Ampelomyces</taxon>
    </lineage>
</organism>
<dbReference type="Proteomes" id="UP000800096">
    <property type="component" value="Unassembled WGS sequence"/>
</dbReference>
<name>A0A6A5QZT6_AMPQU</name>
<dbReference type="AlphaFoldDB" id="A0A6A5QZT6"/>
<proteinExistence type="predicted"/>
<evidence type="ECO:0000256" key="1">
    <source>
        <dbReference type="SAM" id="SignalP"/>
    </source>
</evidence>
<protein>
    <recommendedName>
        <fullName evidence="4">Secreted protein</fullName>
    </recommendedName>
</protein>
<evidence type="ECO:0000313" key="3">
    <source>
        <dbReference type="Proteomes" id="UP000800096"/>
    </source>
</evidence>
<accession>A0A6A5QZT6</accession>
<keyword evidence="3" id="KW-1185">Reference proteome</keyword>
<dbReference type="EMBL" id="ML979132">
    <property type="protein sequence ID" value="KAF1920993.1"/>
    <property type="molecule type" value="Genomic_DNA"/>
</dbReference>
<feature type="chain" id="PRO_5025614220" description="Secreted protein" evidence="1">
    <location>
        <begin position="31"/>
        <end position="88"/>
    </location>
</feature>
<keyword evidence="1" id="KW-0732">Signal</keyword>
<feature type="signal peptide" evidence="1">
    <location>
        <begin position="1"/>
        <end position="30"/>
    </location>
</feature>
<evidence type="ECO:0008006" key="4">
    <source>
        <dbReference type="Google" id="ProtNLM"/>
    </source>
</evidence>
<reference evidence="2" key="1">
    <citation type="journal article" date="2020" name="Stud. Mycol.">
        <title>101 Dothideomycetes genomes: a test case for predicting lifestyles and emergence of pathogens.</title>
        <authorList>
            <person name="Haridas S."/>
            <person name="Albert R."/>
            <person name="Binder M."/>
            <person name="Bloem J."/>
            <person name="Labutti K."/>
            <person name="Salamov A."/>
            <person name="Andreopoulos B."/>
            <person name="Baker S."/>
            <person name="Barry K."/>
            <person name="Bills G."/>
            <person name="Bluhm B."/>
            <person name="Cannon C."/>
            <person name="Castanera R."/>
            <person name="Culley D."/>
            <person name="Daum C."/>
            <person name="Ezra D."/>
            <person name="Gonzalez J."/>
            <person name="Henrissat B."/>
            <person name="Kuo A."/>
            <person name="Liang C."/>
            <person name="Lipzen A."/>
            <person name="Lutzoni F."/>
            <person name="Magnuson J."/>
            <person name="Mondo S."/>
            <person name="Nolan M."/>
            <person name="Ohm R."/>
            <person name="Pangilinan J."/>
            <person name="Park H.-J."/>
            <person name="Ramirez L."/>
            <person name="Alfaro M."/>
            <person name="Sun H."/>
            <person name="Tritt A."/>
            <person name="Yoshinaga Y."/>
            <person name="Zwiers L.-H."/>
            <person name="Turgeon B."/>
            <person name="Goodwin S."/>
            <person name="Spatafora J."/>
            <person name="Crous P."/>
            <person name="Grigoriev I."/>
        </authorList>
    </citation>
    <scope>NUCLEOTIDE SEQUENCE</scope>
    <source>
        <strain evidence="2">HMLAC05119</strain>
    </source>
</reference>
<sequence>MGNRIGFLARFARSLHSLLMSASFAPVALMSHCVSSKVLMMSSLLAYELLKYENSSVTYEVRWEVDDDSSCLAAAALLLLAVSTKSDR</sequence>